<reference evidence="4 5" key="1">
    <citation type="journal article" date="2013" name="Genome Announc.">
        <title>Draft Genome Sequence of the Cellulolytic, Mesophilic, Anaerobic Bacterium Clostridium termitidis Strain CT1112 (DSM 5398).</title>
        <authorList>
            <person name="Lal S."/>
            <person name="Ramachandran U."/>
            <person name="Zhang X."/>
            <person name="Munir R."/>
            <person name="Sparling R."/>
            <person name="Levin D.B."/>
        </authorList>
    </citation>
    <scope>NUCLEOTIDE SEQUENCE [LARGE SCALE GENOMIC DNA]</scope>
    <source>
        <strain evidence="4 5">CT1112</strain>
    </source>
</reference>
<evidence type="ECO:0000256" key="2">
    <source>
        <dbReference type="SAM" id="SignalP"/>
    </source>
</evidence>
<comment type="caution">
    <text evidence="4">The sequence shown here is derived from an EMBL/GenBank/DDBJ whole genome shotgun (WGS) entry which is preliminary data.</text>
</comment>
<feature type="coiled-coil region" evidence="1">
    <location>
        <begin position="479"/>
        <end position="506"/>
    </location>
</feature>
<proteinExistence type="predicted"/>
<dbReference type="InterPro" id="IPR022627">
    <property type="entry name" value="DUF3502"/>
</dbReference>
<feature type="domain" description="DUF3502" evidence="3">
    <location>
        <begin position="429"/>
        <end position="498"/>
    </location>
</feature>
<feature type="signal peptide" evidence="2">
    <location>
        <begin position="1"/>
        <end position="23"/>
    </location>
</feature>
<dbReference type="Gene3D" id="3.40.190.10">
    <property type="entry name" value="Periplasmic binding protein-like II"/>
    <property type="match status" value="1"/>
</dbReference>
<keyword evidence="4" id="KW-0813">Transport</keyword>
<keyword evidence="4" id="KW-0762">Sugar transport</keyword>
<gene>
    <name evidence="4" type="ORF">CTER_1936</name>
</gene>
<evidence type="ECO:0000313" key="4">
    <source>
        <dbReference type="EMBL" id="EMS74136.1"/>
    </source>
</evidence>
<dbReference type="Pfam" id="PF12010">
    <property type="entry name" value="DUF3502"/>
    <property type="match status" value="1"/>
</dbReference>
<organism evidence="4 5">
    <name type="scientific">Ruminiclostridium cellobioparum subsp. termitidis CT1112</name>
    <dbReference type="NCBI Taxonomy" id="1195236"/>
    <lineage>
        <taxon>Bacteria</taxon>
        <taxon>Bacillati</taxon>
        <taxon>Bacillota</taxon>
        <taxon>Clostridia</taxon>
        <taxon>Eubacteriales</taxon>
        <taxon>Oscillospiraceae</taxon>
        <taxon>Ruminiclostridium</taxon>
    </lineage>
</organism>
<dbReference type="PATRIC" id="fig|1195236.3.peg.139"/>
<name>S0FV18_RUMCE</name>
<evidence type="ECO:0000313" key="5">
    <source>
        <dbReference type="Proteomes" id="UP000014155"/>
    </source>
</evidence>
<dbReference type="RefSeq" id="WP_004622896.1">
    <property type="nucleotide sequence ID" value="NZ_AORV01000004.1"/>
</dbReference>
<keyword evidence="2" id="KW-0732">Signal</keyword>
<dbReference type="eggNOG" id="COG1653">
    <property type="taxonomic scope" value="Bacteria"/>
</dbReference>
<dbReference type="SUPFAM" id="SSF53850">
    <property type="entry name" value="Periplasmic binding protein-like II"/>
    <property type="match status" value="1"/>
</dbReference>
<accession>S0FV18</accession>
<protein>
    <submittedName>
        <fullName evidence="4">ABC-type sugar transport system, periplasmic component</fullName>
    </submittedName>
</protein>
<evidence type="ECO:0000256" key="1">
    <source>
        <dbReference type="SAM" id="Coils"/>
    </source>
</evidence>
<keyword evidence="1" id="KW-0175">Coiled coil</keyword>
<dbReference type="Proteomes" id="UP000014155">
    <property type="component" value="Unassembled WGS sequence"/>
</dbReference>
<feature type="chain" id="PRO_5039219315" evidence="2">
    <location>
        <begin position="24"/>
        <end position="507"/>
    </location>
</feature>
<dbReference type="AlphaFoldDB" id="S0FV18"/>
<keyword evidence="5" id="KW-1185">Reference proteome</keyword>
<dbReference type="STRING" id="1195236.CTER_1936"/>
<dbReference type="EMBL" id="AORV01000004">
    <property type="protein sequence ID" value="EMS74136.1"/>
    <property type="molecule type" value="Genomic_DNA"/>
</dbReference>
<evidence type="ECO:0000259" key="3">
    <source>
        <dbReference type="Pfam" id="PF12010"/>
    </source>
</evidence>
<dbReference type="PROSITE" id="PS51257">
    <property type="entry name" value="PROKAR_LIPOPROTEIN"/>
    <property type="match status" value="1"/>
</dbReference>
<sequence>MKFRKVLSIFMALILIMSLSACSGTAPMRNPSASTASVSGKDSKTAPVTLKYYTIGTPDSDLEKVNKALNELLEKKINVRIDYNKINWSDYGHILSNIINSGTNFDIAFATEGDQGDYSGNAVKGVWLALDPYLSTTGREMHAAIDPLLWEGVKINEKIYGVPTNKEVAVPEWWMYSKELIDRYDIDISKYSTLESLEPLFKLIKQNEPDYTVIELDQYSHNFFALESYEYVLNKDIPLMVKSTDKSLKIVNIFETETAKKTLSMLRKFYKSGYINEDAAVKLISGLEKDLKVFWREGGGGPYSTSSWSKDTGYEVVAHQVSPSIVTTESARGGIMVVNSRTKYPQECISFLNCLNTDPEVRNLINFGIEGEHYALTPQGQVEVKKDSGYTGVQYTQGNWFILKTLKGDPRNKWDVYKNFNSESIKSEALDFTPDVSGAAVSTRLSAVSKVTAKYYPGLMTGTVDPEKVLPMFINELKAAGIDELKNSLQQQIDEWKAKKSAVLKLN</sequence>